<comment type="caution">
    <text evidence="4">The sequence shown here is derived from an EMBL/GenBank/DDBJ whole genome shotgun (WGS) entry which is preliminary data.</text>
</comment>
<evidence type="ECO:0000313" key="4">
    <source>
        <dbReference type="EMBL" id="RRQ20002.1"/>
    </source>
</evidence>
<feature type="domain" description="N-acetyltransferase" evidence="3">
    <location>
        <begin position="6"/>
        <end position="145"/>
    </location>
</feature>
<keyword evidence="2" id="KW-0012">Acyltransferase</keyword>
<dbReference type="PROSITE" id="PS51186">
    <property type="entry name" value="GNAT"/>
    <property type="match status" value="1"/>
</dbReference>
<name>A0A426QE05_9GAMM</name>
<dbReference type="EMBL" id="QZMU01000002">
    <property type="protein sequence ID" value="RRQ20002.1"/>
    <property type="molecule type" value="Genomic_DNA"/>
</dbReference>
<dbReference type="SUPFAM" id="SSF55729">
    <property type="entry name" value="Acyl-CoA N-acyltransferases (Nat)"/>
    <property type="match status" value="1"/>
</dbReference>
<proteinExistence type="predicted"/>
<protein>
    <submittedName>
        <fullName evidence="4">N-acetyltransferase</fullName>
    </submittedName>
</protein>
<dbReference type="InterPro" id="IPR000182">
    <property type="entry name" value="GNAT_dom"/>
</dbReference>
<dbReference type="Pfam" id="PF00583">
    <property type="entry name" value="Acetyltransf_1"/>
    <property type="match status" value="1"/>
</dbReference>
<dbReference type="GO" id="GO:0016747">
    <property type="term" value="F:acyltransferase activity, transferring groups other than amino-acyl groups"/>
    <property type="evidence" value="ECO:0007669"/>
    <property type="project" value="InterPro"/>
</dbReference>
<evidence type="ECO:0000313" key="5">
    <source>
        <dbReference type="Proteomes" id="UP000287798"/>
    </source>
</evidence>
<evidence type="ECO:0000259" key="3">
    <source>
        <dbReference type="PROSITE" id="PS51186"/>
    </source>
</evidence>
<dbReference type="PANTHER" id="PTHR43800:SF1">
    <property type="entry name" value="PEPTIDYL-LYSINE N-ACETYLTRANSFERASE YJAB"/>
    <property type="match status" value="1"/>
</dbReference>
<dbReference type="AlphaFoldDB" id="A0A426QE05"/>
<dbReference type="RefSeq" id="WP_125182562.1">
    <property type="nucleotide sequence ID" value="NZ_QZMU01000002.1"/>
</dbReference>
<evidence type="ECO:0000256" key="1">
    <source>
        <dbReference type="ARBA" id="ARBA00022679"/>
    </source>
</evidence>
<accession>A0A426QE05</accession>
<keyword evidence="1 4" id="KW-0808">Transferase</keyword>
<gene>
    <name evidence="4" type="ORF">D6C00_14680</name>
</gene>
<dbReference type="CDD" id="cd04301">
    <property type="entry name" value="NAT_SF"/>
    <property type="match status" value="1"/>
</dbReference>
<organism evidence="4 5">
    <name type="scientific">Thiohalobacter thiocyanaticus</name>
    <dbReference type="NCBI Taxonomy" id="585455"/>
    <lineage>
        <taxon>Bacteria</taxon>
        <taxon>Pseudomonadati</taxon>
        <taxon>Pseudomonadota</taxon>
        <taxon>Gammaproteobacteria</taxon>
        <taxon>Thiohalobacterales</taxon>
        <taxon>Thiohalobacteraceae</taxon>
        <taxon>Thiohalobacter</taxon>
    </lineage>
</organism>
<dbReference type="PANTHER" id="PTHR43800">
    <property type="entry name" value="PEPTIDYL-LYSINE N-ACETYLTRANSFERASE YJAB"/>
    <property type="match status" value="1"/>
</dbReference>
<sequence>MRTKSVEVEPAKEIDLSILLEIYNSSRASAGCCFEKALDIERFSALIDGERIHVAVLDGAVVGFASVWAADRFIHHLYVSPQYQGCGIGSSLLETCAEIYGLPLSLKCDTSNEHAQRFYRRKGWLPSERGVGADGPWERFESPSA</sequence>
<dbReference type="InterPro" id="IPR016181">
    <property type="entry name" value="Acyl_CoA_acyltransferase"/>
</dbReference>
<dbReference type="Gene3D" id="3.40.630.30">
    <property type="match status" value="1"/>
</dbReference>
<reference evidence="4 5" key="1">
    <citation type="journal article" date="2010" name="Int. J. Syst. Evol. Microbiol.">
        <title>Thiohalobacter thiocyanaticus gen. nov., sp. nov., a moderately halophilic, sulfur-oxidizing gammaproteobacterium from hypersaline lakes, that utilizes thiocyanate.</title>
        <authorList>
            <person name="Sorokin D.Y."/>
            <person name="Kovaleva O.L."/>
            <person name="Tourova T.P."/>
            <person name="Muyzer G."/>
        </authorList>
    </citation>
    <scope>NUCLEOTIDE SEQUENCE [LARGE SCALE GENOMIC DNA]</scope>
    <source>
        <strain evidence="4 5">Hrh1</strain>
    </source>
</reference>
<keyword evidence="5" id="KW-1185">Reference proteome</keyword>
<evidence type="ECO:0000256" key="2">
    <source>
        <dbReference type="ARBA" id="ARBA00023315"/>
    </source>
</evidence>
<dbReference type="Proteomes" id="UP000287798">
    <property type="component" value="Unassembled WGS sequence"/>
</dbReference>